<organism evidence="3 4">
    <name type="scientific">Candidatus Nesterenkonia stercoripullorum</name>
    <dbReference type="NCBI Taxonomy" id="2838701"/>
    <lineage>
        <taxon>Bacteria</taxon>
        <taxon>Bacillati</taxon>
        <taxon>Actinomycetota</taxon>
        <taxon>Actinomycetes</taxon>
        <taxon>Micrococcales</taxon>
        <taxon>Micrococcaceae</taxon>
        <taxon>Nesterenkonia</taxon>
    </lineage>
</organism>
<reference evidence="3" key="2">
    <citation type="submission" date="2021-04" db="EMBL/GenBank/DDBJ databases">
        <authorList>
            <person name="Gilroy R."/>
        </authorList>
    </citation>
    <scope>NUCLEOTIDE SEQUENCE</scope>
    <source>
        <strain evidence="3">ChiHejej3B27-3195</strain>
    </source>
</reference>
<sequence length="156" mass="16708">MGVPAESKPGKRSLSEAVHEPTAKPALGRPHDLFAAVLLVVFFAASMFFVGHDDFDANWLGMLVSLTGLVVSFQYLNRAYGFPQRRTEGYPLGTGFAFVLGVMLSAQLIAPALYAEHSAQGLPALITSYLTFAVIVVAPVRMALGKAPIKDKAERG</sequence>
<evidence type="ECO:0000256" key="2">
    <source>
        <dbReference type="SAM" id="Phobius"/>
    </source>
</evidence>
<feature type="transmembrane region" description="Helical" evidence="2">
    <location>
        <begin position="33"/>
        <end position="51"/>
    </location>
</feature>
<feature type="region of interest" description="Disordered" evidence="1">
    <location>
        <begin position="1"/>
        <end position="23"/>
    </location>
</feature>
<dbReference type="EMBL" id="DXGD01000499">
    <property type="protein sequence ID" value="HIX01123.1"/>
    <property type="molecule type" value="Genomic_DNA"/>
</dbReference>
<evidence type="ECO:0000313" key="3">
    <source>
        <dbReference type="EMBL" id="HIX01123.1"/>
    </source>
</evidence>
<proteinExistence type="predicted"/>
<dbReference type="AlphaFoldDB" id="A0A9D1UVC5"/>
<feature type="transmembrane region" description="Helical" evidence="2">
    <location>
        <begin position="122"/>
        <end position="144"/>
    </location>
</feature>
<reference evidence="3" key="1">
    <citation type="journal article" date="2021" name="PeerJ">
        <title>Extensive microbial diversity within the chicken gut microbiome revealed by metagenomics and culture.</title>
        <authorList>
            <person name="Gilroy R."/>
            <person name="Ravi A."/>
            <person name="Getino M."/>
            <person name="Pursley I."/>
            <person name="Horton D.L."/>
            <person name="Alikhan N.F."/>
            <person name="Baker D."/>
            <person name="Gharbi K."/>
            <person name="Hall N."/>
            <person name="Watson M."/>
            <person name="Adriaenssens E.M."/>
            <person name="Foster-Nyarko E."/>
            <person name="Jarju S."/>
            <person name="Secka A."/>
            <person name="Antonio M."/>
            <person name="Oren A."/>
            <person name="Chaudhuri R.R."/>
            <person name="La Ragione R."/>
            <person name="Hildebrand F."/>
            <person name="Pallen M.J."/>
        </authorList>
    </citation>
    <scope>NUCLEOTIDE SEQUENCE</scope>
    <source>
        <strain evidence="3">ChiHejej3B27-3195</strain>
    </source>
</reference>
<comment type="caution">
    <text evidence="3">The sequence shown here is derived from an EMBL/GenBank/DDBJ whole genome shotgun (WGS) entry which is preliminary data.</text>
</comment>
<keyword evidence="2" id="KW-0472">Membrane</keyword>
<name>A0A9D1UVC5_9MICC</name>
<feature type="compositionally biased region" description="Basic and acidic residues" evidence="1">
    <location>
        <begin position="13"/>
        <end position="22"/>
    </location>
</feature>
<accession>A0A9D1UVC5</accession>
<keyword evidence="2" id="KW-0812">Transmembrane</keyword>
<evidence type="ECO:0000256" key="1">
    <source>
        <dbReference type="SAM" id="MobiDB-lite"/>
    </source>
</evidence>
<keyword evidence="2" id="KW-1133">Transmembrane helix</keyword>
<evidence type="ECO:0000313" key="4">
    <source>
        <dbReference type="Proteomes" id="UP000824151"/>
    </source>
</evidence>
<dbReference type="Proteomes" id="UP000824151">
    <property type="component" value="Unassembled WGS sequence"/>
</dbReference>
<feature type="transmembrane region" description="Helical" evidence="2">
    <location>
        <begin position="57"/>
        <end position="77"/>
    </location>
</feature>
<protein>
    <submittedName>
        <fullName evidence="3">Uncharacterized protein</fullName>
    </submittedName>
</protein>
<gene>
    <name evidence="3" type="ORF">H9871_13400</name>
</gene>
<feature type="transmembrane region" description="Helical" evidence="2">
    <location>
        <begin position="89"/>
        <end position="110"/>
    </location>
</feature>